<dbReference type="AlphaFoldDB" id="A0A2C6DP90"/>
<protein>
    <submittedName>
        <fullName evidence="2">DUF1722 domain-containing protein</fullName>
    </submittedName>
</protein>
<dbReference type="OrthoDB" id="495783at2"/>
<organism evidence="2 3">
    <name type="scientific">Budvicia aquatica</name>
    <dbReference type="NCBI Taxonomy" id="82979"/>
    <lineage>
        <taxon>Bacteria</taxon>
        <taxon>Pseudomonadati</taxon>
        <taxon>Pseudomonadota</taxon>
        <taxon>Gammaproteobacteria</taxon>
        <taxon>Enterobacterales</taxon>
        <taxon>Budviciaceae</taxon>
        <taxon>Budvicia</taxon>
    </lineage>
</organism>
<dbReference type="PANTHER" id="PTHR30087:SF0">
    <property type="entry name" value="INNER MEMBRANE PROTEIN"/>
    <property type="match status" value="1"/>
</dbReference>
<dbReference type="STRING" id="1111728.GCA_000427805_00875"/>
<keyword evidence="3" id="KW-1185">Reference proteome</keyword>
<evidence type="ECO:0000313" key="2">
    <source>
        <dbReference type="EMBL" id="PHI30255.1"/>
    </source>
</evidence>
<reference evidence="3" key="1">
    <citation type="submission" date="2017-09" db="EMBL/GenBank/DDBJ databases">
        <title>FDA dAtabase for Regulatory Grade micrObial Sequences (FDA-ARGOS): Supporting development and validation of Infectious Disease Dx tests.</title>
        <authorList>
            <person name="Minogue T."/>
            <person name="Wolcott M."/>
            <person name="Wasieloski L."/>
            <person name="Aguilar W."/>
            <person name="Moore D."/>
            <person name="Tallon L."/>
            <person name="Sadzewicz L."/>
            <person name="Ott S."/>
            <person name="Zhao X."/>
            <person name="Nagaraj S."/>
            <person name="Vavikolanu K."/>
            <person name="Aluvathingal J."/>
            <person name="Nadendla S."/>
            <person name="Sichtig H."/>
        </authorList>
    </citation>
    <scope>NUCLEOTIDE SEQUENCE [LARGE SCALE GENOMIC DNA]</scope>
    <source>
        <strain evidence="3">FDAARGOS_387</strain>
    </source>
</reference>
<dbReference type="InterPro" id="IPR013560">
    <property type="entry name" value="DUF1722"/>
</dbReference>
<feature type="domain" description="DUF1722" evidence="1">
    <location>
        <begin position="135"/>
        <end position="251"/>
    </location>
</feature>
<dbReference type="Proteomes" id="UP000224974">
    <property type="component" value="Unassembled WGS sequence"/>
</dbReference>
<proteinExistence type="predicted"/>
<sequence length="260" mass="29823">MKREIPIGVSDCLLGNDVRFDGDRRGFALIYDQLKAYLTLRTVPAEVTVGLNDTAQVEDFSTLCGLILCEAQPRESVQQLIQAMPWLPVEEAGQLQQPLIRQHLITRICALWELNQILVDGLTRGALIHYHSRYKLILLAHSQPEYRKIGPFVAAIDKLPIQDFFLAYRIQLMSLLSIPATRQNHTNVLQHVQGYFRPYLTSIQRQELAGLIDQYRQGLQSLQAPMALLKHYLAEYPDAYLQQQRYFDPYPEALNLSYGI</sequence>
<accession>A0A2C6DP90</accession>
<dbReference type="PANTHER" id="PTHR30087">
    <property type="entry name" value="INNER MEMBRANE PROTEIN"/>
    <property type="match status" value="1"/>
</dbReference>
<dbReference type="Pfam" id="PF08349">
    <property type="entry name" value="DUF1722"/>
    <property type="match status" value="1"/>
</dbReference>
<evidence type="ECO:0000259" key="1">
    <source>
        <dbReference type="Pfam" id="PF08349"/>
    </source>
</evidence>
<dbReference type="EMBL" id="PDDX01000001">
    <property type="protein sequence ID" value="PHI30255.1"/>
    <property type="molecule type" value="Genomic_DNA"/>
</dbReference>
<gene>
    <name evidence="2" type="ORF">CRN84_13380</name>
</gene>
<dbReference type="RefSeq" id="WP_029094024.1">
    <property type="nucleotide sequence ID" value="NZ_PDDX01000001.1"/>
</dbReference>
<name>A0A2C6DP90_9GAMM</name>
<comment type="caution">
    <text evidence="2">The sequence shown here is derived from an EMBL/GenBank/DDBJ whole genome shotgun (WGS) entry which is preliminary data.</text>
</comment>
<evidence type="ECO:0000313" key="3">
    <source>
        <dbReference type="Proteomes" id="UP000224974"/>
    </source>
</evidence>